<comment type="caution">
    <text evidence="2">The sequence shown here is derived from an EMBL/GenBank/DDBJ whole genome shotgun (WGS) entry which is preliminary data.</text>
</comment>
<sequence>MANLQQLNLAAVAQPLPLHLNAPEVFAGMPHTQQQATNRPTTTFVEITQTPTTTHNLPAATLETRQHDKLETRDNAPRRLATNLYTDEELIGTSPERYFNARSDLKRPREWRPTHQRPHPGPRSDADEWYQCNQQKIMNKMAIISARMVQAREGGMAQSRAHGRKTIGVPKLGQSDPVEFHLIGPRGLHDELENIYKGSNAFVQNIPQPSGETWEWTEEEKKSIAEMAFEMVMRDELDLMNGLTGVLPVKWDQPVEEPRPEVIRPTEEKHQSRPVKVPKPAKTSKARKPKPSQTPQPAREQHQQKPQPEQSQPQKPRPEEPQVIEPLRPLPRPWQQPFPIRELEQVEQPQQVDPHKPVRPVDPPQEFEQPEQVDPHRPVEPVELPPYDFIEQPKTEQPQAEQQRPVEEPHQVDNRPVETTLPAQDNQPTQTSEPVEEEPEPAEESQSTEETQSTKRPLSPQPTRGSLETEFPDSNGGRPPRSNSILALVAALVFLLVIR</sequence>
<gene>
    <name evidence="2" type="ORF">F5X68DRAFT_236138</name>
</gene>
<accession>A0A9P8V3L0</accession>
<dbReference type="Proteomes" id="UP000770015">
    <property type="component" value="Unassembled WGS sequence"/>
</dbReference>
<feature type="compositionally biased region" description="Acidic residues" evidence="1">
    <location>
        <begin position="434"/>
        <end position="447"/>
    </location>
</feature>
<evidence type="ECO:0000313" key="2">
    <source>
        <dbReference type="EMBL" id="KAH6670966.1"/>
    </source>
</evidence>
<organism evidence="2 3">
    <name type="scientific">Plectosphaerella plurivora</name>
    <dbReference type="NCBI Taxonomy" id="936078"/>
    <lineage>
        <taxon>Eukaryota</taxon>
        <taxon>Fungi</taxon>
        <taxon>Dikarya</taxon>
        <taxon>Ascomycota</taxon>
        <taxon>Pezizomycotina</taxon>
        <taxon>Sordariomycetes</taxon>
        <taxon>Hypocreomycetidae</taxon>
        <taxon>Glomerellales</taxon>
        <taxon>Plectosphaerellaceae</taxon>
        <taxon>Plectosphaerella</taxon>
    </lineage>
</organism>
<evidence type="ECO:0000313" key="3">
    <source>
        <dbReference type="Proteomes" id="UP000770015"/>
    </source>
</evidence>
<feature type="compositionally biased region" description="Basic and acidic residues" evidence="1">
    <location>
        <begin position="404"/>
        <end position="416"/>
    </location>
</feature>
<feature type="region of interest" description="Disordered" evidence="1">
    <location>
        <begin position="258"/>
        <end position="484"/>
    </location>
</feature>
<name>A0A9P8V3L0_9PEZI</name>
<evidence type="ECO:0000256" key="1">
    <source>
        <dbReference type="SAM" id="MobiDB-lite"/>
    </source>
</evidence>
<dbReference type="AlphaFoldDB" id="A0A9P8V3L0"/>
<dbReference type="EMBL" id="JAGSXJ010000029">
    <property type="protein sequence ID" value="KAH6670966.1"/>
    <property type="molecule type" value="Genomic_DNA"/>
</dbReference>
<protein>
    <submittedName>
        <fullName evidence="2">Uncharacterized protein</fullName>
    </submittedName>
</protein>
<reference evidence="2" key="1">
    <citation type="journal article" date="2021" name="Nat. Commun.">
        <title>Genetic determinants of endophytism in the Arabidopsis root mycobiome.</title>
        <authorList>
            <person name="Mesny F."/>
            <person name="Miyauchi S."/>
            <person name="Thiergart T."/>
            <person name="Pickel B."/>
            <person name="Atanasova L."/>
            <person name="Karlsson M."/>
            <person name="Huettel B."/>
            <person name="Barry K.W."/>
            <person name="Haridas S."/>
            <person name="Chen C."/>
            <person name="Bauer D."/>
            <person name="Andreopoulos W."/>
            <person name="Pangilinan J."/>
            <person name="LaButti K."/>
            <person name="Riley R."/>
            <person name="Lipzen A."/>
            <person name="Clum A."/>
            <person name="Drula E."/>
            <person name="Henrissat B."/>
            <person name="Kohler A."/>
            <person name="Grigoriev I.V."/>
            <person name="Martin F.M."/>
            <person name="Hacquard S."/>
        </authorList>
    </citation>
    <scope>NUCLEOTIDE SEQUENCE</scope>
    <source>
        <strain evidence="2">MPI-SDFR-AT-0117</strain>
    </source>
</reference>
<feature type="region of interest" description="Disordered" evidence="1">
    <location>
        <begin position="107"/>
        <end position="127"/>
    </location>
</feature>
<keyword evidence="3" id="KW-1185">Reference proteome</keyword>
<feature type="compositionally biased region" description="Low complexity" evidence="1">
    <location>
        <begin position="304"/>
        <end position="314"/>
    </location>
</feature>
<feature type="compositionally biased region" description="Basic and acidic residues" evidence="1">
    <location>
        <begin position="258"/>
        <end position="271"/>
    </location>
</feature>
<proteinExistence type="predicted"/>